<proteinExistence type="predicted"/>
<evidence type="ECO:0000256" key="1">
    <source>
        <dbReference type="SAM" id="MobiDB-lite"/>
    </source>
</evidence>
<dbReference type="Proteomes" id="UP000594380">
    <property type="component" value="Unassembled WGS sequence"/>
</dbReference>
<dbReference type="RefSeq" id="WP_176112200.1">
    <property type="nucleotide sequence ID" value="NZ_JAALDK010000003.1"/>
</dbReference>
<evidence type="ECO:0000313" key="3">
    <source>
        <dbReference type="Proteomes" id="UP000594380"/>
    </source>
</evidence>
<gene>
    <name evidence="2" type="ORF">G5S42_39865</name>
</gene>
<name>A0A7Y6N4N5_9BURK</name>
<organism evidence="2 3">
    <name type="scientific">Paraburkholderia youngii</name>
    <dbReference type="NCBI Taxonomy" id="2782701"/>
    <lineage>
        <taxon>Bacteria</taxon>
        <taxon>Pseudomonadati</taxon>
        <taxon>Pseudomonadota</taxon>
        <taxon>Betaproteobacteria</taxon>
        <taxon>Burkholderiales</taxon>
        <taxon>Burkholderiaceae</taxon>
        <taxon>Paraburkholderia</taxon>
    </lineage>
</organism>
<sequence>MDLWTFQRYQSPRLVIDAIHHEPGSALVSMRAGAHEYRLAFDASDAADQIAAELHSLTDTASPLWWTLRESEPDSGWHALGTFLDTHSLIGEADDTAADALAAPRGATRSRATLRCCGCTSTGPPPRARCSTRTTIRSTRRSNPTSISRCCASSSNTSAARHRSRWQP</sequence>
<accession>A0A7Y6N4N5</accession>
<dbReference type="GeneID" id="301106502"/>
<dbReference type="EMBL" id="JAALDK010000003">
    <property type="protein sequence ID" value="NUY05690.1"/>
    <property type="molecule type" value="Genomic_DNA"/>
</dbReference>
<feature type="region of interest" description="Disordered" evidence="1">
    <location>
        <begin position="138"/>
        <end position="168"/>
    </location>
</feature>
<evidence type="ECO:0000313" key="2">
    <source>
        <dbReference type="EMBL" id="NUY05690.1"/>
    </source>
</evidence>
<comment type="caution">
    <text evidence="2">The sequence shown here is derived from an EMBL/GenBank/DDBJ whole genome shotgun (WGS) entry which is preliminary data.</text>
</comment>
<dbReference type="AlphaFoldDB" id="A0A7Y6N4N5"/>
<feature type="compositionally biased region" description="Low complexity" evidence="1">
    <location>
        <begin position="138"/>
        <end position="149"/>
    </location>
</feature>
<reference evidence="2 3" key="1">
    <citation type="submission" date="2020-02" db="EMBL/GenBank/DDBJ databases">
        <title>Paraburkholderia simonii sp. nov. and Paraburkholderia youngii sp. nov. Brazilian and Mexican Mimosa-associated rhizobia.</title>
        <authorList>
            <person name="Mavima L."/>
            <person name="Beukes C.W."/>
            <person name="Chan W.Y."/>
            <person name="Palmer M."/>
            <person name="De Meyer S.E."/>
            <person name="James E.K."/>
            <person name="Venter S.N."/>
            <person name="Steenkamp E.T."/>
        </authorList>
    </citation>
    <scope>NUCLEOTIDE SEQUENCE [LARGE SCALE GENOMIC DNA]</scope>
    <source>
        <strain evidence="2 3">JPY169</strain>
    </source>
</reference>
<protein>
    <submittedName>
        <fullName evidence="2">Uncharacterized protein</fullName>
    </submittedName>
</protein>